<feature type="domain" description="Alpha/beta hydrolase fold-3" evidence="3">
    <location>
        <begin position="82"/>
        <end position="281"/>
    </location>
</feature>
<dbReference type="SUPFAM" id="SSF53474">
    <property type="entry name" value="alpha/beta-Hydrolases"/>
    <property type="match status" value="1"/>
</dbReference>
<evidence type="ECO:0000313" key="5">
    <source>
        <dbReference type="Proteomes" id="UP000093902"/>
    </source>
</evidence>
<dbReference type="AlphaFoldDB" id="A0A1A0QVD9"/>
<dbReference type="InterPro" id="IPR050300">
    <property type="entry name" value="GDXG_lipolytic_enzyme"/>
</dbReference>
<dbReference type="InterPro" id="IPR029058">
    <property type="entry name" value="AB_hydrolase_fold"/>
</dbReference>
<organism evidence="4 5">
    <name type="scientific">Mycolicibacterium peregrinum</name>
    <name type="common">Mycobacterium peregrinum</name>
    <dbReference type="NCBI Taxonomy" id="43304"/>
    <lineage>
        <taxon>Bacteria</taxon>
        <taxon>Bacillati</taxon>
        <taxon>Actinomycetota</taxon>
        <taxon>Actinomycetes</taxon>
        <taxon>Mycobacteriales</taxon>
        <taxon>Mycobacteriaceae</taxon>
        <taxon>Mycolicibacterium</taxon>
    </lineage>
</organism>
<dbReference type="Gene3D" id="3.40.50.1820">
    <property type="entry name" value="alpha/beta hydrolase"/>
    <property type="match status" value="1"/>
</dbReference>
<comment type="similarity">
    <text evidence="1">Belongs to the 'GDXG' lipolytic enzyme family.</text>
</comment>
<dbReference type="InterPro" id="IPR013094">
    <property type="entry name" value="AB_hydrolase_3"/>
</dbReference>
<keyword evidence="2 4" id="KW-0378">Hydrolase</keyword>
<dbReference type="RefSeq" id="WP_064935127.1">
    <property type="nucleotide sequence ID" value="NZ_LZSO01000035.1"/>
</dbReference>
<sequence length="311" mass="32726">MGLSLTEADWSKADSEALGRADDELRQVFGDGRRPLPVMRENLDAMMISHGLPEDVVIAEISAGGVPALRVATGSTDDSAAVIWLHGGGYVMGSAEGYRGVAAAISAASGHPVVVPDYRRAPEAPFPAAVHDAQAVMDWAEENFPGRWVLAGDSAGGGLTMASLIRARDHATPLPAGAVLMSPLADFTASGESFDTHAGTDAAISRRSVQSLAVAYLQGHDPRDPLASPVFGMLDRLPPTLILASDREVLLDDAKTLHSAMQRDGSPSNLAVYSGVCHAWTMFASYMPRAQRAVDEIGDFVREALASQPAL</sequence>
<reference evidence="5" key="1">
    <citation type="submission" date="2016-06" db="EMBL/GenBank/DDBJ databases">
        <authorList>
            <person name="Sutton G."/>
            <person name="Brinkac L."/>
            <person name="Sanka R."/>
            <person name="Adams M."/>
            <person name="Lau E."/>
            <person name="Mehaffy C."/>
            <person name="Tameris M."/>
            <person name="Hatherill M."/>
            <person name="Hanekom W."/>
            <person name="Mahomed H."/>
            <person name="Mcshane H."/>
        </authorList>
    </citation>
    <scope>NUCLEOTIDE SEQUENCE [LARGE SCALE GENOMIC DNA]</scope>
    <source>
        <strain evidence="5">852002-51209_SCH5440388</strain>
    </source>
</reference>
<protein>
    <submittedName>
        <fullName evidence="4">Alpha/beta hydrolase</fullName>
    </submittedName>
</protein>
<dbReference type="GO" id="GO:0004806">
    <property type="term" value="F:triacylglycerol lipase activity"/>
    <property type="evidence" value="ECO:0007669"/>
    <property type="project" value="TreeGrafter"/>
</dbReference>
<evidence type="ECO:0000256" key="2">
    <source>
        <dbReference type="ARBA" id="ARBA00022801"/>
    </source>
</evidence>
<accession>A0A1A0QVD9</accession>
<dbReference type="PANTHER" id="PTHR48081:SF30">
    <property type="entry name" value="ACETYL-HYDROLASE LIPR-RELATED"/>
    <property type="match status" value="1"/>
</dbReference>
<dbReference type="PANTHER" id="PTHR48081">
    <property type="entry name" value="AB HYDROLASE SUPERFAMILY PROTEIN C4A8.06C"/>
    <property type="match status" value="1"/>
</dbReference>
<proteinExistence type="inferred from homology"/>
<dbReference type="EMBL" id="LZSO01000035">
    <property type="protein sequence ID" value="OBB26111.1"/>
    <property type="molecule type" value="Genomic_DNA"/>
</dbReference>
<dbReference type="OrthoDB" id="9803828at2"/>
<dbReference type="Proteomes" id="UP000093902">
    <property type="component" value="Unassembled WGS sequence"/>
</dbReference>
<comment type="caution">
    <text evidence="4">The sequence shown here is derived from an EMBL/GenBank/DDBJ whole genome shotgun (WGS) entry which is preliminary data.</text>
</comment>
<name>A0A1A0QVD9_MYCPR</name>
<evidence type="ECO:0000313" key="4">
    <source>
        <dbReference type="EMBL" id="OBB26111.1"/>
    </source>
</evidence>
<evidence type="ECO:0000259" key="3">
    <source>
        <dbReference type="Pfam" id="PF07859"/>
    </source>
</evidence>
<gene>
    <name evidence="4" type="ORF">A5792_27535</name>
</gene>
<dbReference type="Pfam" id="PF07859">
    <property type="entry name" value="Abhydrolase_3"/>
    <property type="match status" value="1"/>
</dbReference>
<evidence type="ECO:0000256" key="1">
    <source>
        <dbReference type="ARBA" id="ARBA00010515"/>
    </source>
</evidence>